<feature type="domain" description="Cytidylate kinase" evidence="8">
    <location>
        <begin position="108"/>
        <end position="165"/>
    </location>
</feature>
<dbReference type="AlphaFoldDB" id="A0A397US20"/>
<evidence type="ECO:0000256" key="4">
    <source>
        <dbReference type="ARBA" id="ARBA00022777"/>
    </source>
</evidence>
<dbReference type="GO" id="GO:0036431">
    <property type="term" value="F:dCMP kinase activity"/>
    <property type="evidence" value="ECO:0007669"/>
    <property type="project" value="InterPro"/>
</dbReference>
<proteinExistence type="predicted"/>
<evidence type="ECO:0000256" key="7">
    <source>
        <dbReference type="ARBA" id="ARBA00048478"/>
    </source>
</evidence>
<evidence type="ECO:0000313" key="10">
    <source>
        <dbReference type="Proteomes" id="UP000266673"/>
    </source>
</evidence>
<evidence type="ECO:0000256" key="6">
    <source>
        <dbReference type="ARBA" id="ARBA00047615"/>
    </source>
</evidence>
<evidence type="ECO:0000256" key="1">
    <source>
        <dbReference type="ARBA" id="ARBA00012906"/>
    </source>
</evidence>
<gene>
    <name evidence="9" type="ORF">C2G38_2206622</name>
</gene>
<evidence type="ECO:0000256" key="3">
    <source>
        <dbReference type="ARBA" id="ARBA00022741"/>
    </source>
</evidence>
<evidence type="ECO:0000256" key="5">
    <source>
        <dbReference type="ARBA" id="ARBA00022840"/>
    </source>
</evidence>
<accession>A0A397US20</accession>
<dbReference type="SUPFAM" id="SSF52540">
    <property type="entry name" value="P-loop containing nucleoside triphosphate hydrolases"/>
    <property type="match status" value="1"/>
</dbReference>
<name>A0A397US20_9GLOM</name>
<feature type="domain" description="Cytidylate kinase" evidence="8">
    <location>
        <begin position="196"/>
        <end position="233"/>
    </location>
</feature>
<dbReference type="GO" id="GO:0006139">
    <property type="term" value="P:nucleobase-containing compound metabolic process"/>
    <property type="evidence" value="ECO:0007669"/>
    <property type="project" value="InterPro"/>
</dbReference>
<dbReference type="EC" id="2.7.4.25" evidence="1"/>
<organism evidence="9 10">
    <name type="scientific">Gigaspora rosea</name>
    <dbReference type="NCBI Taxonomy" id="44941"/>
    <lineage>
        <taxon>Eukaryota</taxon>
        <taxon>Fungi</taxon>
        <taxon>Fungi incertae sedis</taxon>
        <taxon>Mucoromycota</taxon>
        <taxon>Glomeromycotina</taxon>
        <taxon>Glomeromycetes</taxon>
        <taxon>Diversisporales</taxon>
        <taxon>Gigasporaceae</taxon>
        <taxon>Gigaspora</taxon>
    </lineage>
</organism>
<keyword evidence="5" id="KW-0067">ATP-binding</keyword>
<dbReference type="GO" id="GO:0005524">
    <property type="term" value="F:ATP binding"/>
    <property type="evidence" value="ECO:0007669"/>
    <property type="project" value="UniProtKB-KW"/>
</dbReference>
<protein>
    <recommendedName>
        <fullName evidence="1">(d)CMP kinase</fullName>
        <ecNumber evidence="1">2.7.4.25</ecNumber>
    </recommendedName>
</protein>
<dbReference type="Pfam" id="PF02224">
    <property type="entry name" value="Cytidylate_kin"/>
    <property type="match status" value="2"/>
</dbReference>
<evidence type="ECO:0000256" key="2">
    <source>
        <dbReference type="ARBA" id="ARBA00022679"/>
    </source>
</evidence>
<comment type="catalytic activity">
    <reaction evidence="7">
        <text>CMP + ATP = CDP + ADP</text>
        <dbReference type="Rhea" id="RHEA:11600"/>
        <dbReference type="ChEBI" id="CHEBI:30616"/>
        <dbReference type="ChEBI" id="CHEBI:58069"/>
        <dbReference type="ChEBI" id="CHEBI:60377"/>
        <dbReference type="ChEBI" id="CHEBI:456216"/>
        <dbReference type="EC" id="2.7.4.25"/>
    </reaction>
</comment>
<dbReference type="OrthoDB" id="10263145at2759"/>
<evidence type="ECO:0000259" key="8">
    <source>
        <dbReference type="Pfam" id="PF02224"/>
    </source>
</evidence>
<comment type="catalytic activity">
    <reaction evidence="6">
        <text>dCMP + ATP = dCDP + ADP</text>
        <dbReference type="Rhea" id="RHEA:25094"/>
        <dbReference type="ChEBI" id="CHEBI:30616"/>
        <dbReference type="ChEBI" id="CHEBI:57566"/>
        <dbReference type="ChEBI" id="CHEBI:58593"/>
        <dbReference type="ChEBI" id="CHEBI:456216"/>
        <dbReference type="EC" id="2.7.4.25"/>
    </reaction>
</comment>
<dbReference type="STRING" id="44941.A0A397US20"/>
<reference evidence="9 10" key="1">
    <citation type="submission" date="2018-06" db="EMBL/GenBank/DDBJ databases">
        <title>Comparative genomics reveals the genomic features of Rhizophagus irregularis, R. cerebriforme, R. diaphanum and Gigaspora rosea, and their symbiotic lifestyle signature.</title>
        <authorList>
            <person name="Morin E."/>
            <person name="San Clemente H."/>
            <person name="Chen E.C.H."/>
            <person name="De La Providencia I."/>
            <person name="Hainaut M."/>
            <person name="Kuo A."/>
            <person name="Kohler A."/>
            <person name="Murat C."/>
            <person name="Tang N."/>
            <person name="Roy S."/>
            <person name="Loubradou J."/>
            <person name="Henrissat B."/>
            <person name="Grigoriev I.V."/>
            <person name="Corradi N."/>
            <person name="Roux C."/>
            <person name="Martin F.M."/>
        </authorList>
    </citation>
    <scope>NUCLEOTIDE SEQUENCE [LARGE SCALE GENOMIC DNA]</scope>
    <source>
        <strain evidence="9 10">DAOM 194757</strain>
    </source>
</reference>
<keyword evidence="4" id="KW-0418">Kinase</keyword>
<sequence>MCQFCTELQELDNKYIFTNNYLKDAQNFNIKYKESLQTNTNYNYAKLQNIDSEDKIIRLLSFAYNVKQTIHLNKDKNLLKTNNEIEFSNPENNPPEQYKSKEKIIINIAIDGPTASGKTTVGKLIAENLNYQFIDTEVFYCYLGYKYSIHDNTLIDDLKNFKNKNILNEINTIIKNLSEEDYFYSEQQAAELSKMDVTFNLLPDAEIKIFLSADIDIRALRRARQLKLNDITNDIWLNILNQNSKFFDLIEEAKKVSKIINTTN</sequence>
<keyword evidence="3" id="KW-0547">Nucleotide-binding</keyword>
<dbReference type="EMBL" id="QKWP01001272">
    <property type="protein sequence ID" value="RIB10263.1"/>
    <property type="molecule type" value="Genomic_DNA"/>
</dbReference>
<dbReference type="InterPro" id="IPR027417">
    <property type="entry name" value="P-loop_NTPase"/>
</dbReference>
<comment type="caution">
    <text evidence="9">The sequence shown here is derived from an EMBL/GenBank/DDBJ whole genome shotgun (WGS) entry which is preliminary data.</text>
</comment>
<evidence type="ECO:0000313" key="9">
    <source>
        <dbReference type="EMBL" id="RIB10263.1"/>
    </source>
</evidence>
<dbReference type="Gene3D" id="3.40.50.300">
    <property type="entry name" value="P-loop containing nucleotide triphosphate hydrolases"/>
    <property type="match status" value="2"/>
</dbReference>
<keyword evidence="2" id="KW-0808">Transferase</keyword>
<dbReference type="InterPro" id="IPR011994">
    <property type="entry name" value="Cytidylate_kinase_dom"/>
</dbReference>
<keyword evidence="10" id="KW-1185">Reference proteome</keyword>
<dbReference type="Proteomes" id="UP000266673">
    <property type="component" value="Unassembled WGS sequence"/>
</dbReference>